<proteinExistence type="predicted"/>
<dbReference type="InterPro" id="IPR035965">
    <property type="entry name" value="PAS-like_dom_sf"/>
</dbReference>
<keyword evidence="3" id="KW-1185">Reference proteome</keyword>
<dbReference type="Proteomes" id="UP000219439">
    <property type="component" value="Unassembled WGS sequence"/>
</dbReference>
<dbReference type="InterPro" id="IPR000014">
    <property type="entry name" value="PAS"/>
</dbReference>
<dbReference type="NCBIfam" id="TIGR00229">
    <property type="entry name" value="sensory_box"/>
    <property type="match status" value="1"/>
</dbReference>
<dbReference type="RefSeq" id="WP_097155988.1">
    <property type="nucleotide sequence ID" value="NZ_OBEL01000010.1"/>
</dbReference>
<dbReference type="SUPFAM" id="SSF55785">
    <property type="entry name" value="PYP-like sensor domain (PAS domain)"/>
    <property type="match status" value="1"/>
</dbReference>
<feature type="domain" description="PAS" evidence="1">
    <location>
        <begin position="25"/>
        <end position="76"/>
    </location>
</feature>
<organism evidence="2 3">
    <name type="scientific">Cohaesibacter gelatinilyticus</name>
    <dbReference type="NCBI Taxonomy" id="372072"/>
    <lineage>
        <taxon>Bacteria</taxon>
        <taxon>Pseudomonadati</taxon>
        <taxon>Pseudomonadota</taxon>
        <taxon>Alphaproteobacteria</taxon>
        <taxon>Hyphomicrobiales</taxon>
        <taxon>Cohaesibacteraceae</taxon>
    </lineage>
</organism>
<protein>
    <submittedName>
        <fullName evidence="2">PAS domain S-box-containing protein</fullName>
    </submittedName>
</protein>
<dbReference type="AlphaFoldDB" id="A0A285PJL2"/>
<evidence type="ECO:0000313" key="2">
    <source>
        <dbReference type="EMBL" id="SNZ21608.1"/>
    </source>
</evidence>
<dbReference type="InterPro" id="IPR013655">
    <property type="entry name" value="PAS_fold_3"/>
</dbReference>
<sequence>MSTSLTPTGVERFFDEGEILVSKTDTRGRITYCNEIFRDIAGYDNADLLGEPHSCVRHPEMPRTVFKILWEALQAKREIFAYVKNLSSNGDHYWVFAHVTPSYDGNGDVVGFHSARRCPDRKVLNEVIEPLYRDLIRLETSENNRKNGLEKGFDYLTDLLKNKGLSYDQFILTL</sequence>
<dbReference type="Pfam" id="PF08447">
    <property type="entry name" value="PAS_3"/>
    <property type="match status" value="1"/>
</dbReference>
<dbReference type="Gene3D" id="3.30.450.20">
    <property type="entry name" value="PAS domain"/>
    <property type="match status" value="1"/>
</dbReference>
<gene>
    <name evidence="2" type="ORF">SAMN06265368_4732</name>
</gene>
<accession>A0A285PJL2</accession>
<evidence type="ECO:0000259" key="1">
    <source>
        <dbReference type="PROSITE" id="PS50112"/>
    </source>
</evidence>
<dbReference type="EMBL" id="OBEL01000010">
    <property type="protein sequence ID" value="SNZ21608.1"/>
    <property type="molecule type" value="Genomic_DNA"/>
</dbReference>
<dbReference type="PROSITE" id="PS50112">
    <property type="entry name" value="PAS"/>
    <property type="match status" value="1"/>
</dbReference>
<evidence type="ECO:0000313" key="3">
    <source>
        <dbReference type="Proteomes" id="UP000219439"/>
    </source>
</evidence>
<dbReference type="OrthoDB" id="266313at2"/>
<name>A0A285PJL2_9HYPH</name>
<dbReference type="CDD" id="cd00130">
    <property type="entry name" value="PAS"/>
    <property type="match status" value="1"/>
</dbReference>
<reference evidence="2 3" key="1">
    <citation type="submission" date="2017-09" db="EMBL/GenBank/DDBJ databases">
        <authorList>
            <person name="Ehlers B."/>
            <person name="Leendertz F.H."/>
        </authorList>
    </citation>
    <scope>NUCLEOTIDE SEQUENCE [LARGE SCALE GENOMIC DNA]</scope>
    <source>
        <strain evidence="2 3">DSM 18289</strain>
    </source>
</reference>